<feature type="region of interest" description="Disordered" evidence="1">
    <location>
        <begin position="1"/>
        <end position="39"/>
    </location>
</feature>
<accession>A0ABV2ZMC9</accession>
<evidence type="ECO:0000313" key="2">
    <source>
        <dbReference type="EMBL" id="MEU3783453.1"/>
    </source>
</evidence>
<sequence>MNEGASERNWVEMKREDFEKQPEPKPAPPGQGELFEAPPGWAKVRRAAQVEPCPYGTIDLLDLVESDE</sequence>
<evidence type="ECO:0000313" key="3">
    <source>
        <dbReference type="Proteomes" id="UP001550739"/>
    </source>
</evidence>
<name>A0ABV2ZMC9_9ACTN</name>
<dbReference type="RefSeq" id="WP_361704693.1">
    <property type="nucleotide sequence ID" value="NZ_JBEZVE010000012.1"/>
</dbReference>
<comment type="caution">
    <text evidence="2">The sequence shown here is derived from an EMBL/GenBank/DDBJ whole genome shotgun (WGS) entry which is preliminary data.</text>
</comment>
<protein>
    <submittedName>
        <fullName evidence="2">Uncharacterized protein</fullName>
    </submittedName>
</protein>
<reference evidence="2 3" key="1">
    <citation type="submission" date="2024-06" db="EMBL/GenBank/DDBJ databases">
        <title>The Natural Products Discovery Center: Release of the First 8490 Sequenced Strains for Exploring Actinobacteria Biosynthetic Diversity.</title>
        <authorList>
            <person name="Kalkreuter E."/>
            <person name="Kautsar S.A."/>
            <person name="Yang D."/>
            <person name="Bader C.D."/>
            <person name="Teijaro C.N."/>
            <person name="Fluegel L."/>
            <person name="Davis C.M."/>
            <person name="Simpson J.R."/>
            <person name="Lauterbach L."/>
            <person name="Steele A.D."/>
            <person name="Gui C."/>
            <person name="Meng S."/>
            <person name="Li G."/>
            <person name="Viehrig K."/>
            <person name="Ye F."/>
            <person name="Su P."/>
            <person name="Kiefer A.F."/>
            <person name="Nichols A."/>
            <person name="Cepeda A.J."/>
            <person name="Yan W."/>
            <person name="Fan B."/>
            <person name="Jiang Y."/>
            <person name="Adhikari A."/>
            <person name="Zheng C.-J."/>
            <person name="Schuster L."/>
            <person name="Cowan T.M."/>
            <person name="Smanski M.J."/>
            <person name="Chevrette M.G."/>
            <person name="De Carvalho L.P.S."/>
            <person name="Shen B."/>
        </authorList>
    </citation>
    <scope>NUCLEOTIDE SEQUENCE [LARGE SCALE GENOMIC DNA]</scope>
    <source>
        <strain evidence="2 3">NPDC033843</strain>
    </source>
</reference>
<keyword evidence="3" id="KW-1185">Reference proteome</keyword>
<organism evidence="2 3">
    <name type="scientific">Streptomyces sp. 900129855</name>
    <dbReference type="NCBI Taxonomy" id="3155129"/>
    <lineage>
        <taxon>Bacteria</taxon>
        <taxon>Bacillati</taxon>
        <taxon>Actinomycetota</taxon>
        <taxon>Actinomycetes</taxon>
        <taxon>Kitasatosporales</taxon>
        <taxon>Streptomycetaceae</taxon>
        <taxon>Streptomyces</taxon>
    </lineage>
</organism>
<dbReference type="EMBL" id="JBEZVE010000012">
    <property type="protein sequence ID" value="MEU3783453.1"/>
    <property type="molecule type" value="Genomic_DNA"/>
</dbReference>
<evidence type="ECO:0000256" key="1">
    <source>
        <dbReference type="SAM" id="MobiDB-lite"/>
    </source>
</evidence>
<feature type="compositionally biased region" description="Basic and acidic residues" evidence="1">
    <location>
        <begin position="1"/>
        <end position="23"/>
    </location>
</feature>
<gene>
    <name evidence="2" type="ORF">AB0E89_23375</name>
</gene>
<proteinExistence type="predicted"/>
<dbReference type="Proteomes" id="UP001550739">
    <property type="component" value="Unassembled WGS sequence"/>
</dbReference>